<dbReference type="AlphaFoldDB" id="A0A1T4X9A4"/>
<evidence type="ECO:0000313" key="2">
    <source>
        <dbReference type="Proteomes" id="UP000190774"/>
    </source>
</evidence>
<dbReference type="RefSeq" id="WP_078812451.1">
    <property type="nucleotide sequence ID" value="NZ_FUYE01000003.1"/>
</dbReference>
<gene>
    <name evidence="1" type="ORF">SAMN02745166_01258</name>
</gene>
<organism evidence="1 2">
    <name type="scientific">Prosthecobacter debontii</name>
    <dbReference type="NCBI Taxonomy" id="48467"/>
    <lineage>
        <taxon>Bacteria</taxon>
        <taxon>Pseudomonadati</taxon>
        <taxon>Verrucomicrobiota</taxon>
        <taxon>Verrucomicrobiia</taxon>
        <taxon>Verrucomicrobiales</taxon>
        <taxon>Verrucomicrobiaceae</taxon>
        <taxon>Prosthecobacter</taxon>
    </lineage>
</organism>
<sequence length="419" mass="47022">MRWLFLIPLLPLLAQAEPEYELPPIRYSDTTPQDAVQDLMKRLQAGKTTVDRTDAWTVLRDLRREFHIPEESQVLVFSKTSKQNDLISPQTPRVIYYGDEAYLGYSVGGGIEIAVVDPYLGPIYYLLEPETSRKKPLEFQRDQSCLTCHGGPFTPGVTGVMVRSVFPSATGHPILSQGSAVVDSTTPFRDRWGGWYVTGRHGDSTHRGNVIATENADNTCDMPVEQGANLTQLTGLFDISRYPRASSDIVALMVLEHQTSVQNVLTKAHQTAARAMYMQTSLQKELGEPIQNEPTGTAKRIIEHCTEDVLDALLFKDEATLPDGGIEGDEAFQTAFLKTARPSAGGRSLKDFQLLNRLFKYRCSYMIYSRTFERMQPALKASVKARLDRILRGEEPGGRYDYLGESERRHIRTILAETL</sequence>
<name>A0A1T4X9A4_9BACT</name>
<dbReference type="EMBL" id="FUYE01000003">
    <property type="protein sequence ID" value="SKA86166.1"/>
    <property type="molecule type" value="Genomic_DNA"/>
</dbReference>
<dbReference type="STRING" id="48467.SAMN02745166_01258"/>
<dbReference type="OrthoDB" id="189299at2"/>
<evidence type="ECO:0000313" key="1">
    <source>
        <dbReference type="EMBL" id="SKA86166.1"/>
    </source>
</evidence>
<evidence type="ECO:0008006" key="3">
    <source>
        <dbReference type="Google" id="ProtNLM"/>
    </source>
</evidence>
<proteinExistence type="predicted"/>
<reference evidence="2" key="1">
    <citation type="submission" date="2017-02" db="EMBL/GenBank/DDBJ databases">
        <authorList>
            <person name="Varghese N."/>
            <person name="Submissions S."/>
        </authorList>
    </citation>
    <scope>NUCLEOTIDE SEQUENCE [LARGE SCALE GENOMIC DNA]</scope>
    <source>
        <strain evidence="2">ATCC 700200</strain>
    </source>
</reference>
<dbReference type="Proteomes" id="UP000190774">
    <property type="component" value="Unassembled WGS sequence"/>
</dbReference>
<accession>A0A1T4X9A4</accession>
<protein>
    <recommendedName>
        <fullName evidence="3">Cytochrome c domain-containing protein</fullName>
    </recommendedName>
</protein>
<keyword evidence="2" id="KW-1185">Reference proteome</keyword>